<reference evidence="1 2" key="1">
    <citation type="submission" date="2017-12" db="EMBL/GenBank/DDBJ databases">
        <title>Comparative genomics of Botrytis spp.</title>
        <authorList>
            <person name="Valero-Jimenez C.A."/>
            <person name="Tapia P."/>
            <person name="Veloso J."/>
            <person name="Silva-Moreno E."/>
            <person name="Staats M."/>
            <person name="Valdes J.H."/>
            <person name="Van Kan J.A.L."/>
        </authorList>
    </citation>
    <scope>NUCLEOTIDE SEQUENCE [LARGE SCALE GENOMIC DNA]</scope>
    <source>
        <strain evidence="1 2">MUCL435</strain>
    </source>
</reference>
<name>A0A4S8RD13_9HELO</name>
<organism evidence="1 2">
    <name type="scientific">Botrytis galanthina</name>
    <dbReference type="NCBI Taxonomy" id="278940"/>
    <lineage>
        <taxon>Eukaryota</taxon>
        <taxon>Fungi</taxon>
        <taxon>Dikarya</taxon>
        <taxon>Ascomycota</taxon>
        <taxon>Pezizomycotina</taxon>
        <taxon>Leotiomycetes</taxon>
        <taxon>Helotiales</taxon>
        <taxon>Sclerotiniaceae</taxon>
        <taxon>Botrytis</taxon>
    </lineage>
</organism>
<proteinExistence type="predicted"/>
<protein>
    <submittedName>
        <fullName evidence="1">Uncharacterized protein</fullName>
    </submittedName>
</protein>
<comment type="caution">
    <text evidence="1">The sequence shown here is derived from an EMBL/GenBank/DDBJ whole genome shotgun (WGS) entry which is preliminary data.</text>
</comment>
<evidence type="ECO:0000313" key="1">
    <source>
        <dbReference type="EMBL" id="THV55172.1"/>
    </source>
</evidence>
<gene>
    <name evidence="1" type="ORF">BGAL_0012g00100</name>
</gene>
<dbReference type="EMBL" id="PQXL01000012">
    <property type="protein sequence ID" value="THV55172.1"/>
    <property type="molecule type" value="Genomic_DNA"/>
</dbReference>
<evidence type="ECO:0000313" key="2">
    <source>
        <dbReference type="Proteomes" id="UP000308671"/>
    </source>
</evidence>
<dbReference type="Proteomes" id="UP000308671">
    <property type="component" value="Unassembled WGS sequence"/>
</dbReference>
<accession>A0A4S8RD13</accession>
<sequence>MPFRSSKVIEEPGQKFLLNAKQLVDRMIDGLKDLSEQEQRALEANIWKSMRSRLDTASHSPENSSSRNFQQGMLQAIAALSFWELVYKGQAICQARGEALWKWVRTPILEPYGILDLLSTIDEHEGNSSHA</sequence>
<dbReference type="AlphaFoldDB" id="A0A4S8RD13"/>
<keyword evidence="2" id="KW-1185">Reference proteome</keyword>